<comment type="caution">
    <text evidence="2">The sequence shown here is derived from an EMBL/GenBank/DDBJ whole genome shotgun (WGS) entry which is preliminary data.</text>
</comment>
<reference evidence="3" key="1">
    <citation type="journal article" date="2019" name="bioRxiv">
        <title>Genomics, evolutionary history and diagnostics of the Alternaria alternata species group including apple and Asian pear pathotypes.</title>
        <authorList>
            <person name="Armitage A.D."/>
            <person name="Cockerton H.M."/>
            <person name="Sreenivasaprasad S."/>
            <person name="Woodhall J.W."/>
            <person name="Lane C.R."/>
            <person name="Harrison R.J."/>
            <person name="Clarkson J.P."/>
        </authorList>
    </citation>
    <scope>NUCLEOTIDE SEQUENCE [LARGE SCALE GENOMIC DNA]</scope>
    <source>
        <strain evidence="3">FERA 1082</strain>
    </source>
</reference>
<sequence>MSRIRKWRNTESHQSTSHEARTFCDSGRSNKRMENSRVRQPQELTPEQLSQAQALANINLMNYQQPDDDLIENMREKHTFLSSQAAQHSAPSTSPKSSTLLSSQIDESVGDLSIAQPGPSNIRPIIPQSSQSLQPLPDCEEWEHLARQDIIRKGLSLDKVWDRKTWRQKASNFQRLKLLKDDGYDIAPLLGTKGKKITADTIITALIDHIKTRKMDKVDLESDVVAQATPLSSATGEEASEPAQGDSRGNHATSTIANREHGISEERFKIAVEALLSRVVPQEVPGVERMKMERWLWVTAPLISTKRKHSHDDDYQPEWSELSPQKALHNSYNEAKANEAKAKDLIERPCTCCNHDKLMRVMTREEVREAFEEQAFDIVKRRICRDIFRDSRAARRLRRFQASASSNQYFAPSEPSRIVLQSPAFPANSPSDLDICISANAMHLIMKELKYLTYFCNEDSSMYFKDPEEVEDGESERPMLAGETGEEHFRYHIHLYTTPKLQMIVEGETMALIGLVKHLRKSELRHCRNWQYDVNQMEVIAVESVPWYLSDATRSVLKDLERLLEAGQTPGSVEVRLGPLSNPEKARSD</sequence>
<dbReference type="Proteomes" id="UP000292402">
    <property type="component" value="Unassembled WGS sequence"/>
</dbReference>
<dbReference type="AlphaFoldDB" id="A0A4Q4MGY3"/>
<feature type="compositionally biased region" description="Polar residues" evidence="1">
    <location>
        <begin position="38"/>
        <end position="48"/>
    </location>
</feature>
<evidence type="ECO:0000256" key="1">
    <source>
        <dbReference type="SAM" id="MobiDB-lite"/>
    </source>
</evidence>
<name>A0A4Q4MGY3_9PLEO</name>
<accession>A0A4Q4MGY3</accession>
<protein>
    <submittedName>
        <fullName evidence="2">Uncharacterized protein</fullName>
    </submittedName>
</protein>
<feature type="region of interest" description="Disordered" evidence="1">
    <location>
        <begin position="81"/>
        <end position="103"/>
    </location>
</feature>
<gene>
    <name evidence="2" type="ORF">AA0114_g5748</name>
</gene>
<feature type="compositionally biased region" description="Low complexity" evidence="1">
    <location>
        <begin position="89"/>
        <end position="103"/>
    </location>
</feature>
<feature type="region of interest" description="Disordered" evidence="1">
    <location>
        <begin position="229"/>
        <end position="260"/>
    </location>
</feature>
<organism evidence="2 3">
    <name type="scientific">Alternaria tenuissima</name>
    <dbReference type="NCBI Taxonomy" id="119927"/>
    <lineage>
        <taxon>Eukaryota</taxon>
        <taxon>Fungi</taxon>
        <taxon>Dikarya</taxon>
        <taxon>Ascomycota</taxon>
        <taxon>Pezizomycotina</taxon>
        <taxon>Dothideomycetes</taxon>
        <taxon>Pleosporomycetidae</taxon>
        <taxon>Pleosporales</taxon>
        <taxon>Pleosporineae</taxon>
        <taxon>Pleosporaceae</taxon>
        <taxon>Alternaria</taxon>
        <taxon>Alternaria sect. Alternaria</taxon>
        <taxon>Alternaria alternata complex</taxon>
    </lineage>
</organism>
<evidence type="ECO:0000313" key="3">
    <source>
        <dbReference type="Proteomes" id="UP000292402"/>
    </source>
</evidence>
<proteinExistence type="predicted"/>
<feature type="compositionally biased region" description="Basic and acidic residues" evidence="1">
    <location>
        <begin position="8"/>
        <end position="22"/>
    </location>
</feature>
<evidence type="ECO:0000313" key="2">
    <source>
        <dbReference type="EMBL" id="RYN50824.1"/>
    </source>
</evidence>
<feature type="region of interest" description="Disordered" evidence="1">
    <location>
        <begin position="1"/>
        <end position="48"/>
    </location>
</feature>
<dbReference type="EMBL" id="PDXA01000017">
    <property type="protein sequence ID" value="RYN50824.1"/>
    <property type="molecule type" value="Genomic_DNA"/>
</dbReference>